<keyword evidence="2" id="KW-0802">TPR repeat</keyword>
<gene>
    <name evidence="4" type="ORF">SEMRO_1802_G298570.3</name>
</gene>
<dbReference type="EMBL" id="CAICTM010001800">
    <property type="protein sequence ID" value="CAB9526267.1"/>
    <property type="molecule type" value="Genomic_DNA"/>
</dbReference>
<accession>A0A9N8EQP9</accession>
<dbReference type="SUPFAM" id="SSF48452">
    <property type="entry name" value="TPR-like"/>
    <property type="match status" value="1"/>
</dbReference>
<dbReference type="Gene3D" id="1.25.40.10">
    <property type="entry name" value="Tetratricopeptide repeat domain"/>
    <property type="match status" value="3"/>
</dbReference>
<evidence type="ECO:0000313" key="5">
    <source>
        <dbReference type="Proteomes" id="UP001153069"/>
    </source>
</evidence>
<dbReference type="Proteomes" id="UP001153069">
    <property type="component" value="Unassembled WGS sequence"/>
</dbReference>
<keyword evidence="3" id="KW-0175">Coiled coil</keyword>
<dbReference type="InterPro" id="IPR019734">
    <property type="entry name" value="TPR_rpt"/>
</dbReference>
<dbReference type="Pfam" id="PF13432">
    <property type="entry name" value="TPR_16"/>
    <property type="match status" value="2"/>
</dbReference>
<dbReference type="PANTHER" id="PTHR44943:SF4">
    <property type="entry name" value="TPR REPEAT-CONTAINING PROTEIN MJ0798"/>
    <property type="match status" value="1"/>
</dbReference>
<evidence type="ECO:0000256" key="2">
    <source>
        <dbReference type="ARBA" id="ARBA00022803"/>
    </source>
</evidence>
<reference evidence="4" key="1">
    <citation type="submission" date="2020-06" db="EMBL/GenBank/DDBJ databases">
        <authorList>
            <consortium name="Plant Systems Biology data submission"/>
        </authorList>
    </citation>
    <scope>NUCLEOTIDE SEQUENCE</scope>
    <source>
        <strain evidence="4">D6</strain>
    </source>
</reference>
<comment type="caution">
    <text evidence="4">The sequence shown here is derived from an EMBL/GenBank/DDBJ whole genome shotgun (WGS) entry which is preliminary data.</text>
</comment>
<sequence>MLSLFAPNTRVILQGLNSKPEWNGTKGTVQKGKLSDPHQRAIHVDAADKTVAIKVFNMKYEDATLEYKHRLQDNVNEAVRIQKEKNSSQEAIQKLRENLQEAEELMRRLPEMDDGVAVPPYTHMACARRASQQFSQDDCVPPSEMTCHAHGFLKLTRTALGEALEAAEQFEEALPLYHALVEQAKQMRQDIWQDNSELHLYMNSLALCYKRAGQIPEAIKWYQATLQKMEEEGGSPHRGTVEHNLKCLVENNEEEDISNFQSIDPVHADAVNDMEALANAPLFEQILAQAMRCGMEGDMDRKMELIHQAIAVSPEDPRGHYNLAVQYMRAEEYENATVSFMRAMKCVDIEQHRGMEELWARSAANVFLCFDHSLVDSLPKPDWMCHAQKMMQAGLRAAKGAPDFNEAWNMLGSAIEEGPNPAAAIKCFDQAAQVSETEMNRRKYFIKARELEQRLS</sequence>
<dbReference type="PANTHER" id="PTHR44943">
    <property type="entry name" value="CELLULOSE SYNTHASE OPERON PROTEIN C"/>
    <property type="match status" value="1"/>
</dbReference>
<evidence type="ECO:0000256" key="3">
    <source>
        <dbReference type="SAM" id="Coils"/>
    </source>
</evidence>
<dbReference type="InterPro" id="IPR011990">
    <property type="entry name" value="TPR-like_helical_dom_sf"/>
</dbReference>
<keyword evidence="5" id="KW-1185">Reference proteome</keyword>
<dbReference type="InterPro" id="IPR051685">
    <property type="entry name" value="Ycf3/AcsC/BcsC/TPR_MFPF"/>
</dbReference>
<organism evidence="4 5">
    <name type="scientific">Seminavis robusta</name>
    <dbReference type="NCBI Taxonomy" id="568900"/>
    <lineage>
        <taxon>Eukaryota</taxon>
        <taxon>Sar</taxon>
        <taxon>Stramenopiles</taxon>
        <taxon>Ochrophyta</taxon>
        <taxon>Bacillariophyta</taxon>
        <taxon>Bacillariophyceae</taxon>
        <taxon>Bacillariophycidae</taxon>
        <taxon>Naviculales</taxon>
        <taxon>Naviculaceae</taxon>
        <taxon>Seminavis</taxon>
    </lineage>
</organism>
<dbReference type="OrthoDB" id="426155at2759"/>
<evidence type="ECO:0000313" key="4">
    <source>
        <dbReference type="EMBL" id="CAB9526267.1"/>
    </source>
</evidence>
<evidence type="ECO:0000256" key="1">
    <source>
        <dbReference type="ARBA" id="ARBA00022737"/>
    </source>
</evidence>
<name>A0A9N8EQP9_9STRA</name>
<feature type="coiled-coil region" evidence="3">
    <location>
        <begin position="78"/>
        <end position="112"/>
    </location>
</feature>
<keyword evidence="1" id="KW-0677">Repeat</keyword>
<proteinExistence type="predicted"/>
<protein>
    <submittedName>
        <fullName evidence="4">Uncharacterized protein</fullName>
    </submittedName>
</protein>
<dbReference type="SMART" id="SM00028">
    <property type="entry name" value="TPR"/>
    <property type="match status" value="4"/>
</dbReference>
<dbReference type="AlphaFoldDB" id="A0A9N8EQP9"/>